<evidence type="ECO:0000256" key="1">
    <source>
        <dbReference type="ARBA" id="ARBA00022723"/>
    </source>
</evidence>
<dbReference type="InterPro" id="IPR008775">
    <property type="entry name" value="Phytyl_CoA_dOase-like"/>
</dbReference>
<organism evidence="3">
    <name type="scientific">marine metagenome</name>
    <dbReference type="NCBI Taxonomy" id="408172"/>
    <lineage>
        <taxon>unclassified sequences</taxon>
        <taxon>metagenomes</taxon>
        <taxon>ecological metagenomes</taxon>
    </lineage>
</organism>
<dbReference type="Gene3D" id="2.60.120.620">
    <property type="entry name" value="q2cbj1_9rhob like domain"/>
    <property type="match status" value="1"/>
</dbReference>
<evidence type="ECO:0000313" key="3">
    <source>
        <dbReference type="EMBL" id="SVB09521.1"/>
    </source>
</evidence>
<accession>A0A382B7M8</accession>
<dbReference type="GO" id="GO:0046872">
    <property type="term" value="F:metal ion binding"/>
    <property type="evidence" value="ECO:0007669"/>
    <property type="project" value="UniProtKB-KW"/>
</dbReference>
<evidence type="ECO:0000256" key="2">
    <source>
        <dbReference type="ARBA" id="ARBA00023004"/>
    </source>
</evidence>
<name>A0A382B7M8_9ZZZZ</name>
<dbReference type="AlphaFoldDB" id="A0A382B7M8"/>
<dbReference type="SUPFAM" id="SSF51197">
    <property type="entry name" value="Clavaminate synthase-like"/>
    <property type="match status" value="1"/>
</dbReference>
<evidence type="ECO:0008006" key="4">
    <source>
        <dbReference type="Google" id="ProtNLM"/>
    </source>
</evidence>
<dbReference type="EMBL" id="UINC01028477">
    <property type="protein sequence ID" value="SVB09521.1"/>
    <property type="molecule type" value="Genomic_DNA"/>
</dbReference>
<protein>
    <recommendedName>
        <fullName evidence="4">Fe2OG dioxygenase domain-containing protein</fullName>
    </recommendedName>
</protein>
<dbReference type="PANTHER" id="PTHR20883:SF15">
    <property type="entry name" value="PHYTANOYL-COA DIOXYGENASE DOMAIN-CONTAINING PROTEIN 1"/>
    <property type="match status" value="1"/>
</dbReference>
<keyword evidence="1" id="KW-0479">Metal-binding</keyword>
<sequence>MNIHFKKFNKKQLPFNDEMLSFWNEEGFLVIEQFYDSSECDNLRNRSKELINDFEHSSVRSIFDTNDQKHAEDDYFLESGDKIRFFFEKNSFDKNGKLNNSIDLVINKIGHALHDLDSVFFNFSHREELNNIALSIGISSPKLLQSMYIFKQPHIGGEVTCHQDSTFLYTKPESAVGFWVALEDATIENGCLWVARGKHKGPLRKLFTKINGKMQMITVDSTPFEKTDTAVEVKKGSLVLLHGRLPHYSCENKSKKSRHAYSLHIIDGNSVYPKENWLQRPSMPLKGFI</sequence>
<dbReference type="Pfam" id="PF05721">
    <property type="entry name" value="PhyH"/>
    <property type="match status" value="1"/>
</dbReference>
<gene>
    <name evidence="3" type="ORF">METZ01_LOCUS162375</name>
</gene>
<reference evidence="3" key="1">
    <citation type="submission" date="2018-05" db="EMBL/GenBank/DDBJ databases">
        <authorList>
            <person name="Lanie J.A."/>
            <person name="Ng W.-L."/>
            <person name="Kazmierczak K.M."/>
            <person name="Andrzejewski T.M."/>
            <person name="Davidsen T.M."/>
            <person name="Wayne K.J."/>
            <person name="Tettelin H."/>
            <person name="Glass J.I."/>
            <person name="Rusch D."/>
            <person name="Podicherti R."/>
            <person name="Tsui H.-C.T."/>
            <person name="Winkler M.E."/>
        </authorList>
    </citation>
    <scope>NUCLEOTIDE SEQUENCE</scope>
</reference>
<keyword evidence="2" id="KW-0408">Iron</keyword>
<dbReference type="PANTHER" id="PTHR20883">
    <property type="entry name" value="PHYTANOYL-COA DIOXYGENASE DOMAIN CONTAINING 1"/>
    <property type="match status" value="1"/>
</dbReference>
<proteinExistence type="predicted"/>